<proteinExistence type="predicted"/>
<sequence length="122" mass="13191">MSVTNTDPRKNGWYKSSFSKEAASCVEVCFADDMVLVRDSKYTGPAADQPIIAVPAAHWAEFLDAALDNSKASNTFGVPSTEHNDHTGTVILRDAVGTELAYTAREWQAFTAGIRASEFTTA</sequence>
<dbReference type="EMBL" id="WEGK01000024">
    <property type="protein sequence ID" value="MQY23865.1"/>
    <property type="molecule type" value="Genomic_DNA"/>
</dbReference>
<reference evidence="2 3" key="1">
    <citation type="submission" date="2019-10" db="EMBL/GenBank/DDBJ databases">
        <title>Nocardia macrotermitis sp. nov. and Nocardia aurantia sp. nov., isolated from the gut of fungus growing-termite Macrotermes natalensis.</title>
        <authorList>
            <person name="Benndorf R."/>
            <person name="Schwitalla J."/>
            <person name="Martin K."/>
            <person name="De Beer W."/>
            <person name="Kaster A.-K."/>
            <person name="Vollmers J."/>
            <person name="Poulsen M."/>
            <person name="Beemelmanns C."/>
        </authorList>
    </citation>
    <scope>NUCLEOTIDE SEQUENCE [LARGE SCALE GENOMIC DNA]</scope>
    <source>
        <strain evidence="2 3">RB20</strain>
    </source>
</reference>
<dbReference type="Proteomes" id="UP000438448">
    <property type="component" value="Unassembled WGS sequence"/>
</dbReference>
<keyword evidence="3" id="KW-1185">Reference proteome</keyword>
<name>A0A7K0DDI7_9NOCA</name>
<dbReference type="InterPro" id="IPR007278">
    <property type="entry name" value="DUF397"/>
</dbReference>
<dbReference type="Pfam" id="PF04149">
    <property type="entry name" value="DUF397"/>
    <property type="match status" value="1"/>
</dbReference>
<protein>
    <recommendedName>
        <fullName evidence="1">DUF397 domain-containing protein</fullName>
    </recommendedName>
</protein>
<gene>
    <name evidence="2" type="ORF">NRB20_69980</name>
</gene>
<evidence type="ECO:0000313" key="2">
    <source>
        <dbReference type="EMBL" id="MQY23865.1"/>
    </source>
</evidence>
<organism evidence="2 3">
    <name type="scientific">Nocardia macrotermitis</name>
    <dbReference type="NCBI Taxonomy" id="2585198"/>
    <lineage>
        <taxon>Bacteria</taxon>
        <taxon>Bacillati</taxon>
        <taxon>Actinomycetota</taxon>
        <taxon>Actinomycetes</taxon>
        <taxon>Mycobacteriales</taxon>
        <taxon>Nocardiaceae</taxon>
        <taxon>Nocardia</taxon>
    </lineage>
</organism>
<evidence type="ECO:0000259" key="1">
    <source>
        <dbReference type="Pfam" id="PF04149"/>
    </source>
</evidence>
<evidence type="ECO:0000313" key="3">
    <source>
        <dbReference type="Proteomes" id="UP000438448"/>
    </source>
</evidence>
<accession>A0A7K0DDI7</accession>
<dbReference type="AlphaFoldDB" id="A0A7K0DDI7"/>
<feature type="domain" description="DUF397" evidence="1">
    <location>
        <begin position="12"/>
        <end position="66"/>
    </location>
</feature>
<dbReference type="OrthoDB" id="4571387at2"/>
<comment type="caution">
    <text evidence="2">The sequence shown here is derived from an EMBL/GenBank/DDBJ whole genome shotgun (WGS) entry which is preliminary data.</text>
</comment>
<dbReference type="RefSeq" id="WP_153415611.1">
    <property type="nucleotide sequence ID" value="NZ_WEGK01000024.1"/>
</dbReference>